<feature type="region of interest" description="Disordered" evidence="1">
    <location>
        <begin position="306"/>
        <end position="344"/>
    </location>
</feature>
<dbReference type="Proteomes" id="UP000807306">
    <property type="component" value="Unassembled WGS sequence"/>
</dbReference>
<protein>
    <submittedName>
        <fullName evidence="2">Uncharacterized protein</fullName>
    </submittedName>
</protein>
<gene>
    <name evidence="2" type="ORF">CPB83DRAFT_849888</name>
</gene>
<evidence type="ECO:0000313" key="2">
    <source>
        <dbReference type="EMBL" id="KAF9530929.1"/>
    </source>
</evidence>
<proteinExistence type="predicted"/>
<dbReference type="OrthoDB" id="2690420at2759"/>
<name>A0A9P6JSM6_9AGAR</name>
<feature type="compositionally biased region" description="Low complexity" evidence="1">
    <location>
        <begin position="307"/>
        <end position="331"/>
    </location>
</feature>
<organism evidence="2 3">
    <name type="scientific">Crepidotus variabilis</name>
    <dbReference type="NCBI Taxonomy" id="179855"/>
    <lineage>
        <taxon>Eukaryota</taxon>
        <taxon>Fungi</taxon>
        <taxon>Dikarya</taxon>
        <taxon>Basidiomycota</taxon>
        <taxon>Agaricomycotina</taxon>
        <taxon>Agaricomycetes</taxon>
        <taxon>Agaricomycetidae</taxon>
        <taxon>Agaricales</taxon>
        <taxon>Agaricineae</taxon>
        <taxon>Crepidotaceae</taxon>
        <taxon>Crepidotus</taxon>
    </lineage>
</organism>
<evidence type="ECO:0000256" key="1">
    <source>
        <dbReference type="SAM" id="MobiDB-lite"/>
    </source>
</evidence>
<dbReference type="EMBL" id="MU157837">
    <property type="protein sequence ID" value="KAF9530929.1"/>
    <property type="molecule type" value="Genomic_DNA"/>
</dbReference>
<evidence type="ECO:0000313" key="3">
    <source>
        <dbReference type="Proteomes" id="UP000807306"/>
    </source>
</evidence>
<feature type="region of interest" description="Disordered" evidence="1">
    <location>
        <begin position="32"/>
        <end position="54"/>
    </location>
</feature>
<keyword evidence="3" id="KW-1185">Reference proteome</keyword>
<reference evidence="2" key="1">
    <citation type="submission" date="2020-11" db="EMBL/GenBank/DDBJ databases">
        <authorList>
            <consortium name="DOE Joint Genome Institute"/>
            <person name="Ahrendt S."/>
            <person name="Riley R."/>
            <person name="Andreopoulos W."/>
            <person name="Labutti K."/>
            <person name="Pangilinan J."/>
            <person name="Ruiz-Duenas F.J."/>
            <person name="Barrasa J.M."/>
            <person name="Sanchez-Garcia M."/>
            <person name="Camarero S."/>
            <person name="Miyauchi S."/>
            <person name="Serrano A."/>
            <person name="Linde D."/>
            <person name="Babiker R."/>
            <person name="Drula E."/>
            <person name="Ayuso-Fernandez I."/>
            <person name="Pacheco R."/>
            <person name="Padilla G."/>
            <person name="Ferreira P."/>
            <person name="Barriuso J."/>
            <person name="Kellner H."/>
            <person name="Castanera R."/>
            <person name="Alfaro M."/>
            <person name="Ramirez L."/>
            <person name="Pisabarro A.G."/>
            <person name="Kuo A."/>
            <person name="Tritt A."/>
            <person name="Lipzen A."/>
            <person name="He G."/>
            <person name="Yan M."/>
            <person name="Ng V."/>
            <person name="Cullen D."/>
            <person name="Martin F."/>
            <person name="Rosso M.-N."/>
            <person name="Henrissat B."/>
            <person name="Hibbett D."/>
            <person name="Martinez A.T."/>
            <person name="Grigoriev I.V."/>
        </authorList>
    </citation>
    <scope>NUCLEOTIDE SEQUENCE</scope>
    <source>
        <strain evidence="2">CBS 506.95</strain>
    </source>
</reference>
<dbReference type="AlphaFoldDB" id="A0A9P6JSM6"/>
<accession>A0A9P6JSM6</accession>
<sequence length="344" mass="38497">MHRLPPTTVPTPGPSTTSDMDEHLQAALIEASEGPKAVSSSQTSQMGKLKALPHVDQDPNTTALYWTLDEQTPVVLKFPAMLDTKSFDTKISSYFNNVGYNTFKEEQFTRTRAQFVLRQIPKDLRKYPREAITCSAHVARLVRDLANETEVERNEYLDLGEHPNMVRRCFHTTSKKNRPSDFTLTALTAAIFADADDVKDMVDINHDNIAMFMPDTDHRYTALFKKYPDLANYVVVPPNIRDHNGDLILPADYATALAYKSPTPVCVEVMLRLWEIVPSQKNPRGGRTYQMMINSMRLLLPKPKPNPTLKDYFAQSAAGSTSSQASGASQTLPSEQDDNGTSRG</sequence>
<comment type="caution">
    <text evidence="2">The sequence shown here is derived from an EMBL/GenBank/DDBJ whole genome shotgun (WGS) entry which is preliminary data.</text>
</comment>